<dbReference type="SUPFAM" id="SSF47323">
    <property type="entry name" value="Anticodon-binding domain of a subclass of class I aminoacyl-tRNA synthetases"/>
    <property type="match status" value="1"/>
</dbReference>
<reference evidence="13 14" key="1">
    <citation type="journal article" date="2013" name="Int. J. Syst. Evol. Microbiol.">
        <title>Kordia antarctica sp. nov., isolated from Antarctic seawater.</title>
        <authorList>
            <person name="Baek K."/>
            <person name="Choi A."/>
            <person name="Kang I."/>
            <person name="Lee K."/>
            <person name="Cho J.C."/>
        </authorList>
    </citation>
    <scope>NUCLEOTIDE SEQUENCE [LARGE SCALE GENOMIC DNA]</scope>
    <source>
        <strain evidence="13 14">IMCC3317</strain>
    </source>
</reference>
<dbReference type="OrthoDB" id="9805987at2"/>
<dbReference type="SUPFAM" id="SSF55190">
    <property type="entry name" value="Arginyl-tRNA synthetase (ArgRS), N-terminal 'additional' domain"/>
    <property type="match status" value="1"/>
</dbReference>
<dbReference type="NCBIfam" id="TIGR00456">
    <property type="entry name" value="argS"/>
    <property type="match status" value="1"/>
</dbReference>
<evidence type="ECO:0000313" key="14">
    <source>
        <dbReference type="Proteomes" id="UP000464657"/>
    </source>
</evidence>
<evidence type="ECO:0000256" key="10">
    <source>
        <dbReference type="RuleBase" id="RU363038"/>
    </source>
</evidence>
<comment type="subcellular location">
    <subcellularLocation>
        <location evidence="9">Cytoplasm</location>
    </subcellularLocation>
</comment>
<dbReference type="Pfam" id="PF05746">
    <property type="entry name" value="DALR_1"/>
    <property type="match status" value="1"/>
</dbReference>
<dbReference type="KEGG" id="kan:IMCC3317_18410"/>
<comment type="similarity">
    <text evidence="1 9 10">Belongs to the class-I aminoacyl-tRNA synthetase family.</text>
</comment>
<feature type="short sequence motif" description="'HIGH' region" evidence="9">
    <location>
        <begin position="123"/>
        <end position="133"/>
    </location>
</feature>
<dbReference type="EMBL" id="CP019288">
    <property type="protein sequence ID" value="QHI36478.1"/>
    <property type="molecule type" value="Genomic_DNA"/>
</dbReference>
<comment type="catalytic activity">
    <reaction evidence="8 9">
        <text>tRNA(Arg) + L-arginine + ATP = L-arginyl-tRNA(Arg) + AMP + diphosphate</text>
        <dbReference type="Rhea" id="RHEA:20301"/>
        <dbReference type="Rhea" id="RHEA-COMP:9658"/>
        <dbReference type="Rhea" id="RHEA-COMP:9673"/>
        <dbReference type="ChEBI" id="CHEBI:30616"/>
        <dbReference type="ChEBI" id="CHEBI:32682"/>
        <dbReference type="ChEBI" id="CHEBI:33019"/>
        <dbReference type="ChEBI" id="CHEBI:78442"/>
        <dbReference type="ChEBI" id="CHEBI:78513"/>
        <dbReference type="ChEBI" id="CHEBI:456215"/>
        <dbReference type="EC" id="6.1.1.19"/>
    </reaction>
</comment>
<dbReference type="PRINTS" id="PR01038">
    <property type="entry name" value="TRNASYNTHARG"/>
</dbReference>
<evidence type="ECO:0000256" key="5">
    <source>
        <dbReference type="ARBA" id="ARBA00022840"/>
    </source>
</evidence>
<dbReference type="HAMAP" id="MF_00123">
    <property type="entry name" value="Arg_tRNA_synth"/>
    <property type="match status" value="1"/>
</dbReference>
<dbReference type="InterPro" id="IPR035684">
    <property type="entry name" value="ArgRS_core"/>
</dbReference>
<dbReference type="Proteomes" id="UP000464657">
    <property type="component" value="Chromosome"/>
</dbReference>
<protein>
    <recommendedName>
        <fullName evidence="9">Arginine--tRNA ligase</fullName>
        <ecNumber evidence="9">6.1.1.19</ecNumber>
    </recommendedName>
    <alternativeName>
        <fullName evidence="9">Arginyl-tRNA synthetase</fullName>
        <shortName evidence="9">ArgRS</shortName>
    </alternativeName>
</protein>
<dbReference type="Gene3D" id="1.10.730.10">
    <property type="entry name" value="Isoleucyl-tRNA Synthetase, Domain 1"/>
    <property type="match status" value="1"/>
</dbReference>
<accession>A0A7L4ZIB3</accession>
<dbReference type="PANTHER" id="PTHR11956:SF5">
    <property type="entry name" value="ARGININE--TRNA LIGASE, CYTOPLASMIC"/>
    <property type="match status" value="1"/>
</dbReference>
<dbReference type="GO" id="GO:0005524">
    <property type="term" value="F:ATP binding"/>
    <property type="evidence" value="ECO:0007669"/>
    <property type="project" value="UniProtKB-UniRule"/>
</dbReference>
<dbReference type="Gene3D" id="3.30.1360.70">
    <property type="entry name" value="Arginyl tRNA synthetase N-terminal domain"/>
    <property type="match status" value="1"/>
</dbReference>
<evidence type="ECO:0000256" key="6">
    <source>
        <dbReference type="ARBA" id="ARBA00022917"/>
    </source>
</evidence>
<evidence type="ECO:0000256" key="9">
    <source>
        <dbReference type="HAMAP-Rule" id="MF_00123"/>
    </source>
</evidence>
<keyword evidence="4 9" id="KW-0547">Nucleotide-binding</keyword>
<dbReference type="InterPro" id="IPR008909">
    <property type="entry name" value="DALR_anticod-bd"/>
</dbReference>
<keyword evidence="5 9" id="KW-0067">ATP-binding</keyword>
<dbReference type="InterPro" id="IPR001278">
    <property type="entry name" value="Arg-tRNA-ligase"/>
</dbReference>
<feature type="domain" description="DALR anticodon binding" evidence="11">
    <location>
        <begin position="583"/>
        <end position="698"/>
    </location>
</feature>
<keyword evidence="2 9" id="KW-0963">Cytoplasm</keyword>
<dbReference type="InterPro" id="IPR009080">
    <property type="entry name" value="tRNAsynth_Ia_anticodon-bd"/>
</dbReference>
<comment type="subunit">
    <text evidence="9">Monomer.</text>
</comment>
<evidence type="ECO:0000256" key="7">
    <source>
        <dbReference type="ARBA" id="ARBA00023146"/>
    </source>
</evidence>
<dbReference type="SMART" id="SM00836">
    <property type="entry name" value="DALR_1"/>
    <property type="match status" value="1"/>
</dbReference>
<feature type="domain" description="Arginyl tRNA synthetase N-terminal" evidence="12">
    <location>
        <begin position="1"/>
        <end position="86"/>
    </location>
</feature>
<gene>
    <name evidence="9 13" type="primary">argS</name>
    <name evidence="13" type="ORF">IMCC3317_18410</name>
</gene>
<keyword evidence="14" id="KW-1185">Reference proteome</keyword>
<dbReference type="InterPro" id="IPR036695">
    <property type="entry name" value="Arg-tRNA-synth_N_sf"/>
</dbReference>
<evidence type="ECO:0000256" key="3">
    <source>
        <dbReference type="ARBA" id="ARBA00022598"/>
    </source>
</evidence>
<dbReference type="GO" id="GO:0005737">
    <property type="term" value="C:cytoplasm"/>
    <property type="evidence" value="ECO:0007669"/>
    <property type="project" value="UniProtKB-SubCell"/>
</dbReference>
<dbReference type="PANTHER" id="PTHR11956">
    <property type="entry name" value="ARGINYL-TRNA SYNTHETASE"/>
    <property type="match status" value="1"/>
</dbReference>
<dbReference type="InterPro" id="IPR005148">
    <property type="entry name" value="Arg-tRNA-synth_N"/>
</dbReference>
<dbReference type="AlphaFoldDB" id="A0A7L4ZIB3"/>
<dbReference type="GO" id="GO:0006420">
    <property type="term" value="P:arginyl-tRNA aminoacylation"/>
    <property type="evidence" value="ECO:0007669"/>
    <property type="project" value="UniProtKB-UniRule"/>
</dbReference>
<evidence type="ECO:0000256" key="4">
    <source>
        <dbReference type="ARBA" id="ARBA00022741"/>
    </source>
</evidence>
<evidence type="ECO:0000256" key="1">
    <source>
        <dbReference type="ARBA" id="ARBA00005594"/>
    </source>
</evidence>
<dbReference type="InterPro" id="IPR014729">
    <property type="entry name" value="Rossmann-like_a/b/a_fold"/>
</dbReference>
<dbReference type="GO" id="GO:0004814">
    <property type="term" value="F:arginine-tRNA ligase activity"/>
    <property type="evidence" value="ECO:0007669"/>
    <property type="project" value="UniProtKB-UniRule"/>
</dbReference>
<keyword evidence="7 9" id="KW-0030">Aminoacyl-tRNA synthetase</keyword>
<dbReference type="EC" id="6.1.1.19" evidence="9"/>
<dbReference type="SMART" id="SM01016">
    <property type="entry name" value="Arg_tRNA_synt_N"/>
    <property type="match status" value="1"/>
</dbReference>
<evidence type="ECO:0000256" key="2">
    <source>
        <dbReference type="ARBA" id="ARBA00022490"/>
    </source>
</evidence>
<sequence>MNIQEALTEKIKEAFQTLYSATLDTVEFQATRKDFEGDITVVVFPMLRVKKMNPAQLGEELGNYLLEHVSEISSFNVVKGFLNLVIDDSFYLNFFANIVKNDTFGHTTPTAGESAVMVEYSSPNTNKPLHLGHVRNNLLGYSVSEIIKASGKKVYKTQIINDRGIHICKSMLAWERFGNGETPTVDEKGDKLVGKYYVLFEMKLREEARPIFENYINNIIDPPTALEAQINAHNALIETLGTKKKEELEKLDYTSIAQLGNEFEIQLETVIDNNMLISSISKSILDNTAEAAEEATKKKTKQFDKLVKRVTDLEGKISEESRKISKIARDTTEIMNAAQQMLRDWEAGDEEVVALWKKMNQWVYDGFATTYKNLGVDFDALYYESDTYLLGKDVVQQGIEKGVFYAKEDGSVWCDLTEDGLDEKIVLRSDGTAVYMTQDIGTAIQRVKDYPDIGGMIYTVGNEQDYHFSVLFLILKKLGFEWSKNLAHLSYGMVDLPSGKMKSREGTVVDADELMTEMATTAKEISEELGKLEGYSDEEKEALYKIIGMGALKYFILKVDPKKRILFDPKESIDFAGNTGPFIQYTYARIQSILRKADFDYSAEITGIEIDIREKEIVKQLQGYPAAVELAANNQSPAVIANYTYDLVKLYNSFFQNIYILGEEDEAKKVFRVQLSKKVGDTIKSAFTLLGIEVPERM</sequence>
<evidence type="ECO:0000259" key="12">
    <source>
        <dbReference type="SMART" id="SM01016"/>
    </source>
</evidence>
<evidence type="ECO:0000256" key="8">
    <source>
        <dbReference type="ARBA" id="ARBA00049339"/>
    </source>
</evidence>
<organism evidence="13 14">
    <name type="scientific">Kordia antarctica</name>
    <dbReference type="NCBI Taxonomy" id="1218801"/>
    <lineage>
        <taxon>Bacteria</taxon>
        <taxon>Pseudomonadati</taxon>
        <taxon>Bacteroidota</taxon>
        <taxon>Flavobacteriia</taxon>
        <taxon>Flavobacteriales</taxon>
        <taxon>Flavobacteriaceae</taxon>
        <taxon>Kordia</taxon>
    </lineage>
</organism>
<dbReference type="Pfam" id="PF03485">
    <property type="entry name" value="Arg_tRNA_synt_N"/>
    <property type="match status" value="1"/>
</dbReference>
<dbReference type="InterPro" id="IPR001412">
    <property type="entry name" value="aa-tRNA-synth_I_CS"/>
</dbReference>
<dbReference type="Gene3D" id="3.40.50.620">
    <property type="entry name" value="HUPs"/>
    <property type="match status" value="2"/>
</dbReference>
<proteinExistence type="inferred from homology"/>
<evidence type="ECO:0000259" key="11">
    <source>
        <dbReference type="SMART" id="SM00836"/>
    </source>
</evidence>
<keyword evidence="3 9" id="KW-0436">Ligase</keyword>
<name>A0A7L4ZIB3_9FLAO</name>
<dbReference type="Pfam" id="PF00750">
    <property type="entry name" value="tRNA-synt_1d"/>
    <property type="match status" value="2"/>
</dbReference>
<dbReference type="PROSITE" id="PS00178">
    <property type="entry name" value="AA_TRNA_LIGASE_I"/>
    <property type="match status" value="1"/>
</dbReference>
<evidence type="ECO:0000313" key="13">
    <source>
        <dbReference type="EMBL" id="QHI36478.1"/>
    </source>
</evidence>
<dbReference type="SUPFAM" id="SSF52374">
    <property type="entry name" value="Nucleotidylyl transferase"/>
    <property type="match status" value="1"/>
</dbReference>
<keyword evidence="6 9" id="KW-0648">Protein biosynthesis</keyword>